<dbReference type="SUPFAM" id="SSF46689">
    <property type="entry name" value="Homeodomain-like"/>
    <property type="match status" value="1"/>
</dbReference>
<gene>
    <name evidence="4" type="ORF">Lalb_Chr25g0280141</name>
</gene>
<dbReference type="GO" id="GO:0003677">
    <property type="term" value="F:DNA binding"/>
    <property type="evidence" value="ECO:0007669"/>
    <property type="project" value="UniProtKB-UniRule"/>
</dbReference>
<dbReference type="Pfam" id="PF16719">
    <property type="entry name" value="SAWADEE"/>
    <property type="match status" value="1"/>
</dbReference>
<reference evidence="5" key="1">
    <citation type="journal article" date="2020" name="Nat. Commun.">
        <title>Genome sequence of the cluster root forming white lupin.</title>
        <authorList>
            <person name="Hufnagel B."/>
            <person name="Marques A."/>
            <person name="Soriano A."/>
            <person name="Marques L."/>
            <person name="Divol F."/>
            <person name="Doumas P."/>
            <person name="Sallet E."/>
            <person name="Mancinotti D."/>
            <person name="Carrere S."/>
            <person name="Marande W."/>
            <person name="Arribat S."/>
            <person name="Keller J."/>
            <person name="Huneau C."/>
            <person name="Blein T."/>
            <person name="Aime D."/>
            <person name="Laguerre M."/>
            <person name="Taylor J."/>
            <person name="Schubert V."/>
            <person name="Nelson M."/>
            <person name="Geu-Flores F."/>
            <person name="Crespi M."/>
            <person name="Gallardo-Guerrero K."/>
            <person name="Delaux P.-M."/>
            <person name="Salse J."/>
            <person name="Berges H."/>
            <person name="Guyot R."/>
            <person name="Gouzy J."/>
            <person name="Peret B."/>
        </authorList>
    </citation>
    <scope>NUCLEOTIDE SEQUENCE [LARGE SCALE GENOMIC DNA]</scope>
    <source>
        <strain evidence="5">cv. Amiga</strain>
    </source>
</reference>
<dbReference type="EMBL" id="WOCE01000025">
    <property type="protein sequence ID" value="KAE9584631.1"/>
    <property type="molecule type" value="Genomic_DNA"/>
</dbReference>
<keyword evidence="2 3" id="KW-0238">DNA-binding</keyword>
<dbReference type="Pfam" id="PF00046">
    <property type="entry name" value="Homeodomain"/>
    <property type="match status" value="1"/>
</dbReference>
<dbReference type="PANTHER" id="PTHR33827:SF2">
    <property type="entry name" value="PROTEIN SAWADEE HOMEODOMAIN HOMOLOG 1"/>
    <property type="match status" value="1"/>
</dbReference>
<dbReference type="Gene3D" id="2.30.30.140">
    <property type="match status" value="1"/>
</dbReference>
<accession>A0A6A4N6N1</accession>
<organism evidence="4 5">
    <name type="scientific">Lupinus albus</name>
    <name type="common">White lupine</name>
    <name type="synonym">Lupinus termis</name>
    <dbReference type="NCBI Taxonomy" id="3870"/>
    <lineage>
        <taxon>Eukaryota</taxon>
        <taxon>Viridiplantae</taxon>
        <taxon>Streptophyta</taxon>
        <taxon>Embryophyta</taxon>
        <taxon>Tracheophyta</taxon>
        <taxon>Spermatophyta</taxon>
        <taxon>Magnoliopsida</taxon>
        <taxon>eudicotyledons</taxon>
        <taxon>Gunneridae</taxon>
        <taxon>Pentapetalae</taxon>
        <taxon>rosids</taxon>
        <taxon>fabids</taxon>
        <taxon>Fabales</taxon>
        <taxon>Fabaceae</taxon>
        <taxon>Papilionoideae</taxon>
        <taxon>50 kb inversion clade</taxon>
        <taxon>genistoids sensu lato</taxon>
        <taxon>core genistoids</taxon>
        <taxon>Genisteae</taxon>
        <taxon>Lupinus</taxon>
    </lineage>
</organism>
<feature type="DNA-binding region" description="Homeobox" evidence="2">
    <location>
        <begin position="7"/>
        <end position="78"/>
    </location>
</feature>
<name>A0A6A4N6N1_LUPAL</name>
<dbReference type="InterPro" id="IPR001356">
    <property type="entry name" value="HD"/>
</dbReference>
<dbReference type="InterPro" id="IPR009057">
    <property type="entry name" value="Homeodomain-like_sf"/>
</dbReference>
<dbReference type="Proteomes" id="UP000447434">
    <property type="component" value="Chromosome 25"/>
</dbReference>
<comment type="caution">
    <text evidence="4">The sequence shown here is derived from an EMBL/GenBank/DDBJ whole genome shotgun (WGS) entry which is preliminary data.</text>
</comment>
<evidence type="ECO:0000313" key="4">
    <source>
        <dbReference type="EMBL" id="KAE9584631.1"/>
    </source>
</evidence>
<evidence type="ECO:0000256" key="1">
    <source>
        <dbReference type="ARBA" id="ARBA00004123"/>
    </source>
</evidence>
<dbReference type="InterPro" id="IPR039276">
    <property type="entry name" value="SHH1/2"/>
</dbReference>
<dbReference type="Gene3D" id="2.40.50.40">
    <property type="match status" value="1"/>
</dbReference>
<keyword evidence="2 3" id="KW-0539">Nucleus</keyword>
<evidence type="ECO:0000256" key="3">
    <source>
        <dbReference type="RuleBase" id="RU000682"/>
    </source>
</evidence>
<sequence length="267" mass="30644">MDQLSLVKSPFEQFSIDEILELERMFQEMGGKPPDRNFCEEIAIKFSSTSHHVGKTTLSWEQVQQWFQNRQEELAADVTLSPDPLKVIVDQSDATFFRNGHKNSSTPKDKPATDLNGLKFEARSFKDFAWHDVASFLNFRVMSTGELEVRVRYAGFGKDEDEWVNVKEGVRQSSIPLEPSECHMVKDGDLVLCFKESDDYALYCDAHVLKISREEHDEIECKCIFTVRYEYDNSEADVYGKDICCRPSQEKSVALALPMQSIESLWG</sequence>
<dbReference type="PROSITE" id="PS50071">
    <property type="entry name" value="HOMEOBOX_2"/>
    <property type="match status" value="1"/>
</dbReference>
<dbReference type="GO" id="GO:0005634">
    <property type="term" value="C:nucleus"/>
    <property type="evidence" value="ECO:0007669"/>
    <property type="project" value="UniProtKB-SubCell"/>
</dbReference>
<keyword evidence="2 3" id="KW-0371">Homeobox</keyword>
<dbReference type="InterPro" id="IPR032001">
    <property type="entry name" value="SAWADEE_dom"/>
</dbReference>
<dbReference type="OrthoDB" id="1885884at2759"/>
<keyword evidence="5" id="KW-1185">Reference proteome</keyword>
<evidence type="ECO:0000313" key="5">
    <source>
        <dbReference type="Proteomes" id="UP000447434"/>
    </source>
</evidence>
<protein>
    <submittedName>
        <fullName evidence="4">Putative transcription factor homeobox-WOX family</fullName>
    </submittedName>
</protein>
<dbReference type="CDD" id="cd00086">
    <property type="entry name" value="homeodomain"/>
    <property type="match status" value="1"/>
</dbReference>
<dbReference type="Gene3D" id="1.10.10.60">
    <property type="entry name" value="Homeodomain-like"/>
    <property type="match status" value="1"/>
</dbReference>
<evidence type="ECO:0000256" key="2">
    <source>
        <dbReference type="PROSITE-ProRule" id="PRU00108"/>
    </source>
</evidence>
<dbReference type="PANTHER" id="PTHR33827">
    <property type="entry name" value="PROTEIN SAWADEE HOMEODOMAIN HOMOLOG 2"/>
    <property type="match status" value="1"/>
</dbReference>
<comment type="subcellular location">
    <subcellularLocation>
        <location evidence="1 2 3">Nucleus</location>
    </subcellularLocation>
</comment>
<proteinExistence type="predicted"/>
<dbReference type="GO" id="GO:0003682">
    <property type="term" value="F:chromatin binding"/>
    <property type="evidence" value="ECO:0007669"/>
    <property type="project" value="InterPro"/>
</dbReference>
<dbReference type="AlphaFoldDB" id="A0A6A4N6N1"/>